<dbReference type="EMBL" id="JACTNZ010000003">
    <property type="protein sequence ID" value="KAG5557681.1"/>
    <property type="molecule type" value="Genomic_DNA"/>
</dbReference>
<dbReference type="AlphaFoldDB" id="A0AAV6L013"/>
<protein>
    <submittedName>
        <fullName evidence="2">Uncharacterized protein</fullName>
    </submittedName>
</protein>
<comment type="caution">
    <text evidence="2">The sequence shown here is derived from an EMBL/GenBank/DDBJ whole genome shotgun (WGS) entry which is preliminary data.</text>
</comment>
<proteinExistence type="predicted"/>
<keyword evidence="3" id="KW-1185">Reference proteome</keyword>
<feature type="compositionally biased region" description="Low complexity" evidence="1">
    <location>
        <begin position="1"/>
        <end position="10"/>
    </location>
</feature>
<evidence type="ECO:0000313" key="3">
    <source>
        <dbReference type="Proteomes" id="UP000823749"/>
    </source>
</evidence>
<reference evidence="2" key="1">
    <citation type="submission" date="2020-08" db="EMBL/GenBank/DDBJ databases">
        <title>Plant Genome Project.</title>
        <authorList>
            <person name="Zhang R.-G."/>
        </authorList>
    </citation>
    <scope>NUCLEOTIDE SEQUENCE</scope>
    <source>
        <strain evidence="2">WSP0</strain>
        <tissue evidence="2">Leaf</tissue>
    </source>
</reference>
<feature type="region of interest" description="Disordered" evidence="1">
    <location>
        <begin position="1"/>
        <end position="46"/>
    </location>
</feature>
<feature type="compositionally biased region" description="Low complexity" evidence="1">
    <location>
        <begin position="22"/>
        <end position="31"/>
    </location>
</feature>
<evidence type="ECO:0000256" key="1">
    <source>
        <dbReference type="SAM" id="MobiDB-lite"/>
    </source>
</evidence>
<feature type="compositionally biased region" description="Pro residues" evidence="1">
    <location>
        <begin position="11"/>
        <end position="21"/>
    </location>
</feature>
<gene>
    <name evidence="2" type="ORF">RHGRI_007806</name>
</gene>
<name>A0AAV6L013_9ERIC</name>
<dbReference type="Proteomes" id="UP000823749">
    <property type="component" value="Chromosome 3"/>
</dbReference>
<accession>A0AAV6L013</accession>
<sequence>MNQDPTLKPARPNPPPLPPLISPSSPSLLSPWKPQETHLTPPKRNDIGGVELLLLDEPDPPFGQDVALAAVPVRVTEPSWLPVTILEVQEESLVTAGRSRRKYFHVLLWNHQLV</sequence>
<organism evidence="2 3">
    <name type="scientific">Rhododendron griersonianum</name>
    <dbReference type="NCBI Taxonomy" id="479676"/>
    <lineage>
        <taxon>Eukaryota</taxon>
        <taxon>Viridiplantae</taxon>
        <taxon>Streptophyta</taxon>
        <taxon>Embryophyta</taxon>
        <taxon>Tracheophyta</taxon>
        <taxon>Spermatophyta</taxon>
        <taxon>Magnoliopsida</taxon>
        <taxon>eudicotyledons</taxon>
        <taxon>Gunneridae</taxon>
        <taxon>Pentapetalae</taxon>
        <taxon>asterids</taxon>
        <taxon>Ericales</taxon>
        <taxon>Ericaceae</taxon>
        <taxon>Ericoideae</taxon>
        <taxon>Rhodoreae</taxon>
        <taxon>Rhododendron</taxon>
    </lineage>
</organism>
<evidence type="ECO:0000313" key="2">
    <source>
        <dbReference type="EMBL" id="KAG5557681.1"/>
    </source>
</evidence>